<dbReference type="AlphaFoldDB" id="A0AAW6XTD9"/>
<feature type="non-terminal residue" evidence="1">
    <location>
        <position position="1"/>
    </location>
</feature>
<organism evidence="1 2">
    <name type="scientific">Streptococcus agalactiae</name>
    <dbReference type="NCBI Taxonomy" id="1311"/>
    <lineage>
        <taxon>Bacteria</taxon>
        <taxon>Bacillati</taxon>
        <taxon>Bacillota</taxon>
        <taxon>Bacilli</taxon>
        <taxon>Lactobacillales</taxon>
        <taxon>Streptococcaceae</taxon>
        <taxon>Streptococcus</taxon>
    </lineage>
</organism>
<reference evidence="1" key="1">
    <citation type="submission" date="2023-05" db="EMBL/GenBank/DDBJ databases">
        <title>Cataloging the Phylogenetic Diversity of Human Bladder Bacteria.</title>
        <authorList>
            <person name="Du J."/>
        </authorList>
    </citation>
    <scope>NUCLEOTIDE SEQUENCE</scope>
    <source>
        <strain evidence="1">UMB8703</strain>
    </source>
</reference>
<evidence type="ECO:0000313" key="1">
    <source>
        <dbReference type="EMBL" id="MDK6900938.1"/>
    </source>
</evidence>
<comment type="caution">
    <text evidence="1">The sequence shown here is derived from an EMBL/GenBank/DDBJ whole genome shotgun (WGS) entry which is preliminary data.</text>
</comment>
<protein>
    <submittedName>
        <fullName evidence="1">Uncharacterized protein</fullName>
    </submittedName>
</protein>
<name>A0AAW6XTD9_STRAG</name>
<feature type="non-terminal residue" evidence="1">
    <location>
        <position position="75"/>
    </location>
</feature>
<evidence type="ECO:0000313" key="2">
    <source>
        <dbReference type="Proteomes" id="UP001230629"/>
    </source>
</evidence>
<dbReference type="Proteomes" id="UP001230629">
    <property type="component" value="Unassembled WGS sequence"/>
</dbReference>
<sequence length="75" mass="8869">VCTGRSGAEGVSVLVEDFLRQREADECFDWRYYMVKYAPMRDAPLGLYYSEDPSRYEMPKLLKTQINAFFRDPYI</sequence>
<proteinExistence type="predicted"/>
<dbReference type="RefSeq" id="WP_285312467.1">
    <property type="nucleotide sequence ID" value="NZ_JASOIH010000740.1"/>
</dbReference>
<accession>A0AAW6XTD9</accession>
<gene>
    <name evidence="1" type="ORF">QP229_13365</name>
</gene>
<dbReference type="EMBL" id="JASOIH010000740">
    <property type="protein sequence ID" value="MDK6900938.1"/>
    <property type="molecule type" value="Genomic_DNA"/>
</dbReference>